<evidence type="ECO:0000313" key="2">
    <source>
        <dbReference type="Proteomes" id="UP000823786"/>
    </source>
</evidence>
<dbReference type="EMBL" id="JAGGJV010000001">
    <property type="protein sequence ID" value="MBP1856823.1"/>
    <property type="molecule type" value="Genomic_DNA"/>
</dbReference>
<evidence type="ECO:0000313" key="1">
    <source>
        <dbReference type="EMBL" id="MBP1856823.1"/>
    </source>
</evidence>
<keyword evidence="2" id="KW-1185">Reference proteome</keyword>
<dbReference type="Proteomes" id="UP000823786">
    <property type="component" value="Unassembled WGS sequence"/>
</dbReference>
<dbReference type="RefSeq" id="WP_209846711.1">
    <property type="nucleotide sequence ID" value="NZ_JAGGJV010000001.1"/>
</dbReference>
<proteinExistence type="predicted"/>
<protein>
    <submittedName>
        <fullName evidence="1">Uncharacterized protein</fullName>
    </submittedName>
</protein>
<reference evidence="1 2" key="1">
    <citation type="submission" date="2021-03" db="EMBL/GenBank/DDBJ databases">
        <title>Genomic Encyclopedia of Type Strains, Phase IV (KMG-IV): sequencing the most valuable type-strain genomes for metagenomic binning, comparative biology and taxonomic classification.</title>
        <authorList>
            <person name="Goeker M."/>
        </authorList>
    </citation>
    <scope>NUCLEOTIDE SEQUENCE [LARGE SCALE GENOMIC DNA]</scope>
    <source>
        <strain evidence="1 2">DSM 26427</strain>
    </source>
</reference>
<comment type="caution">
    <text evidence="1">The sequence shown here is derived from an EMBL/GenBank/DDBJ whole genome shotgun (WGS) entry which is preliminary data.</text>
</comment>
<sequence>MRVVWKLLKWSLAAILLAVLLLLSPVAYIETFCHGARKQDPYTPLIKDAAFQRSEANTFLTYPEWHIVYAYDGLAETLKTGDEHAFDYLSSIRGFWTSTCALTKIADAHGGADSATRMTIHTIGVSFTLEMALKAAYEETIGRVTAMLRGEKKTPQDQVAAGMAVEYAAFLRQTPWYMYPFDRQVAKLEEAPMTDPIRGWERRFALGTEWRAKTLYAGMIASAVAGTTGAAQLEIRSIVSGLPASELLAIAGVTVIGESGGDIEIQTPRYDLFTRILVEVAAKGGAIREIAGNDDIMVSVTEKPDQTSPGLPGTEIARVNREGFDGSRVLMAVKVSDLAALLRIAPLADPGLEHVFDY</sequence>
<organism evidence="1 2">
    <name type="scientific">Rhizobium herbae</name>
    <dbReference type="NCBI Taxonomy" id="508661"/>
    <lineage>
        <taxon>Bacteria</taxon>
        <taxon>Pseudomonadati</taxon>
        <taxon>Pseudomonadota</taxon>
        <taxon>Alphaproteobacteria</taxon>
        <taxon>Hyphomicrobiales</taxon>
        <taxon>Rhizobiaceae</taxon>
        <taxon>Rhizobium/Agrobacterium group</taxon>
        <taxon>Rhizobium</taxon>
    </lineage>
</organism>
<gene>
    <name evidence="1" type="ORF">J2Z75_000303</name>
</gene>
<name>A0ABS4EFU5_9HYPH</name>
<accession>A0ABS4EFU5</accession>